<evidence type="ECO:0008006" key="4">
    <source>
        <dbReference type="Google" id="ProtNLM"/>
    </source>
</evidence>
<evidence type="ECO:0000313" key="2">
    <source>
        <dbReference type="EMBL" id="MEO3684414.1"/>
    </source>
</evidence>
<reference evidence="2 3" key="1">
    <citation type="submission" date="2024-05" db="EMBL/GenBank/DDBJ databases">
        <title>Genome sequencing of Marine Estuary Bacteria, Shewanella vesiculosa and S. baltica, and Pseudomonas syringae.</title>
        <authorList>
            <person name="Gurung A."/>
            <person name="Maclea K.S."/>
        </authorList>
    </citation>
    <scope>NUCLEOTIDE SEQUENCE [LARGE SCALE GENOMIC DNA]</scope>
    <source>
        <strain evidence="2 3">1A</strain>
    </source>
</reference>
<feature type="transmembrane region" description="Helical" evidence="1">
    <location>
        <begin position="176"/>
        <end position="194"/>
    </location>
</feature>
<feature type="transmembrane region" description="Helical" evidence="1">
    <location>
        <begin position="90"/>
        <end position="108"/>
    </location>
</feature>
<keyword evidence="1" id="KW-1133">Transmembrane helix</keyword>
<dbReference type="Proteomes" id="UP001477278">
    <property type="component" value="Unassembled WGS sequence"/>
</dbReference>
<evidence type="ECO:0000256" key="1">
    <source>
        <dbReference type="SAM" id="Phobius"/>
    </source>
</evidence>
<evidence type="ECO:0000313" key="3">
    <source>
        <dbReference type="Proteomes" id="UP001477278"/>
    </source>
</evidence>
<gene>
    <name evidence="2" type="ORF">ABHN84_19290</name>
</gene>
<comment type="caution">
    <text evidence="2">The sequence shown here is derived from an EMBL/GenBank/DDBJ whole genome shotgun (WGS) entry which is preliminary data.</text>
</comment>
<feature type="transmembrane region" description="Helical" evidence="1">
    <location>
        <begin position="62"/>
        <end position="84"/>
    </location>
</feature>
<accession>A0ABV0FWM6</accession>
<dbReference type="EMBL" id="JBDPZN010000013">
    <property type="protein sequence ID" value="MEO3684414.1"/>
    <property type="molecule type" value="Genomic_DNA"/>
</dbReference>
<organism evidence="2 3">
    <name type="scientific">Shewanella vesiculosa</name>
    <dbReference type="NCBI Taxonomy" id="518738"/>
    <lineage>
        <taxon>Bacteria</taxon>
        <taxon>Pseudomonadati</taxon>
        <taxon>Pseudomonadota</taxon>
        <taxon>Gammaproteobacteria</taxon>
        <taxon>Alteromonadales</taxon>
        <taxon>Shewanellaceae</taxon>
        <taxon>Shewanella</taxon>
    </lineage>
</organism>
<keyword evidence="1" id="KW-0472">Membrane</keyword>
<dbReference type="RefSeq" id="WP_347690901.1">
    <property type="nucleotide sequence ID" value="NZ_JBDPZN010000013.1"/>
</dbReference>
<keyword evidence="1" id="KW-0812">Transmembrane</keyword>
<sequence length="201" mass="23177">MDTDLFWPTLTRNNNNITDEVNEDICKIKNFKSKSARTVVLDESRRLYDQEQNRRSTTDSKAGIYIAISTALIATLLSLTPLIISGERPIVSNVIIFCSLSLSIITLSRCAMWSHKALQVSSFYQLDWKVLISSRSTKKLEIYLAKQLLCNLRKNYELTNEAVTCIKMAHALVTSAWIWFFICILVRLFSYIYFDFIEPIN</sequence>
<proteinExistence type="predicted"/>
<name>A0ABV0FWM6_9GAMM</name>
<protein>
    <recommendedName>
        <fullName evidence="4">SMODS and SLOG-associating 2TM effector domain-containing protein</fullName>
    </recommendedName>
</protein>
<keyword evidence="3" id="KW-1185">Reference proteome</keyword>